<evidence type="ECO:0000313" key="2">
    <source>
        <dbReference type="EMBL" id="MDM8195377.1"/>
    </source>
</evidence>
<feature type="transmembrane region" description="Helical" evidence="1">
    <location>
        <begin position="84"/>
        <end position="103"/>
    </location>
</feature>
<feature type="non-terminal residue" evidence="2">
    <location>
        <position position="1"/>
    </location>
</feature>
<gene>
    <name evidence="2" type="ORF">QUV98_03470</name>
</gene>
<keyword evidence="1" id="KW-1133">Transmembrane helix</keyword>
<protein>
    <submittedName>
        <fullName evidence="2">Uncharacterized protein</fullName>
    </submittedName>
</protein>
<dbReference type="RefSeq" id="WP_289527338.1">
    <property type="nucleotide sequence ID" value="NZ_JAUDCK010000008.1"/>
</dbReference>
<evidence type="ECO:0000256" key="1">
    <source>
        <dbReference type="SAM" id="Phobius"/>
    </source>
</evidence>
<evidence type="ECO:0000313" key="3">
    <source>
        <dbReference type="Proteomes" id="UP001529275"/>
    </source>
</evidence>
<keyword evidence="3" id="KW-1185">Reference proteome</keyword>
<keyword evidence="1" id="KW-0472">Membrane</keyword>
<dbReference type="EMBL" id="JAUDCK010000008">
    <property type="protein sequence ID" value="MDM8195377.1"/>
    <property type="molecule type" value="Genomic_DNA"/>
</dbReference>
<feature type="transmembrane region" description="Helical" evidence="1">
    <location>
        <begin position="46"/>
        <end position="63"/>
    </location>
</feature>
<keyword evidence="1" id="KW-0812">Transmembrane</keyword>
<dbReference type="Proteomes" id="UP001529275">
    <property type="component" value="Unassembled WGS sequence"/>
</dbReference>
<reference evidence="3" key="1">
    <citation type="submission" date="2023-06" db="EMBL/GenBank/DDBJ databases">
        <title>Identification and characterization of horizontal gene transfer across gut microbiota members of farm animals based on homology search.</title>
        <authorList>
            <person name="Zeman M."/>
            <person name="Kubasova T."/>
            <person name="Jahodarova E."/>
            <person name="Nykrynova M."/>
            <person name="Rychlik I."/>
        </authorList>
    </citation>
    <scope>NUCLEOTIDE SEQUENCE [LARGE SCALE GENOMIC DNA]</scope>
    <source>
        <strain evidence="3">ET341</strain>
    </source>
</reference>
<sequence length="164" mass="19062">SASKKYIFLLVLLFLGQFFVVLLLVLTVLAGEFLVISNSDLTSPYFYIEICIIAVVYEFLQWRRIKNGDFLPDDSDTDEYISEFTLPFKMILLIIVSFIFLVTDLENVLPHWGMTLFGNTIGQWIYNVFFSLAISYMVEVVVSIVQYVIVKTFKLPFKMIRSKH</sequence>
<feature type="transmembrane region" description="Helical" evidence="1">
    <location>
        <begin position="123"/>
        <end position="150"/>
    </location>
</feature>
<name>A0ABT7UHH8_9FIRM</name>
<accession>A0ABT7UHH8</accession>
<proteinExistence type="predicted"/>
<organism evidence="2 3">
    <name type="scientific">Massilimicrobiota timonensis</name>
    <dbReference type="NCBI Taxonomy" id="1776392"/>
    <lineage>
        <taxon>Bacteria</taxon>
        <taxon>Bacillati</taxon>
        <taxon>Bacillota</taxon>
        <taxon>Erysipelotrichia</taxon>
        <taxon>Erysipelotrichales</taxon>
        <taxon>Erysipelotrichaceae</taxon>
        <taxon>Massilimicrobiota</taxon>
    </lineage>
</organism>
<comment type="caution">
    <text evidence="2">The sequence shown here is derived from an EMBL/GenBank/DDBJ whole genome shotgun (WGS) entry which is preliminary data.</text>
</comment>